<accession>A0A168N8B2</accession>
<evidence type="ECO:0000256" key="1">
    <source>
        <dbReference type="SAM" id="MobiDB-lite"/>
    </source>
</evidence>
<feature type="compositionally biased region" description="Polar residues" evidence="1">
    <location>
        <begin position="153"/>
        <end position="164"/>
    </location>
</feature>
<evidence type="ECO:0000313" key="2">
    <source>
        <dbReference type="EMBL" id="SAM00021.1"/>
    </source>
</evidence>
<protein>
    <submittedName>
        <fullName evidence="2">Uncharacterized protein</fullName>
    </submittedName>
</protein>
<dbReference type="InParanoid" id="A0A168N8B2"/>
<keyword evidence="3" id="KW-1185">Reference proteome</keyword>
<dbReference type="OrthoDB" id="289913at2759"/>
<gene>
    <name evidence="2" type="primary">ABSGL_05685.1 scaffold 7403</name>
</gene>
<feature type="compositionally biased region" description="Low complexity" evidence="1">
    <location>
        <begin position="49"/>
        <end position="83"/>
    </location>
</feature>
<feature type="region of interest" description="Disordered" evidence="1">
    <location>
        <begin position="49"/>
        <end position="93"/>
    </location>
</feature>
<dbReference type="EMBL" id="LT553096">
    <property type="protein sequence ID" value="SAM00021.1"/>
    <property type="molecule type" value="Genomic_DNA"/>
</dbReference>
<reference evidence="2" key="1">
    <citation type="submission" date="2016-04" db="EMBL/GenBank/DDBJ databases">
        <authorList>
            <person name="Evans L.H."/>
            <person name="Alamgir A."/>
            <person name="Owens N."/>
            <person name="Weber N.D."/>
            <person name="Virtaneva K."/>
            <person name="Barbian K."/>
            <person name="Babar A."/>
            <person name="Rosenke K."/>
        </authorList>
    </citation>
    <scope>NUCLEOTIDE SEQUENCE [LARGE SCALE GENOMIC DNA]</scope>
    <source>
        <strain evidence="2">CBS 101.48</strain>
    </source>
</reference>
<dbReference type="Proteomes" id="UP000078561">
    <property type="component" value="Unassembled WGS sequence"/>
</dbReference>
<sequence>HVGFIGIKKSEIVSGDDQGMAFYHVLYKVVMVNAVVTTRILGRYQNLSLPSSPSSSSSTAAAAATTLQPSLSRMGSSSSLLDSGTTPFNKPRRPSTVFAMQALPLGQFAHPAENFGLVALLTPYKMIIVGLKPSCQTKFKFLKPKLMLPTPMEQQPSGDENPPSNHHLKSDLHENLSGCLAWLPVTKATGPVSA</sequence>
<dbReference type="AlphaFoldDB" id="A0A168N8B2"/>
<feature type="non-terminal residue" evidence="2">
    <location>
        <position position="1"/>
    </location>
</feature>
<feature type="non-terminal residue" evidence="2">
    <location>
        <position position="194"/>
    </location>
</feature>
<name>A0A168N8B2_ABSGL</name>
<evidence type="ECO:0000313" key="3">
    <source>
        <dbReference type="Proteomes" id="UP000078561"/>
    </source>
</evidence>
<dbReference type="STRING" id="4829.A0A168N8B2"/>
<feature type="region of interest" description="Disordered" evidence="1">
    <location>
        <begin position="149"/>
        <end position="170"/>
    </location>
</feature>
<proteinExistence type="predicted"/>
<organism evidence="2">
    <name type="scientific">Absidia glauca</name>
    <name type="common">Pin mould</name>
    <dbReference type="NCBI Taxonomy" id="4829"/>
    <lineage>
        <taxon>Eukaryota</taxon>
        <taxon>Fungi</taxon>
        <taxon>Fungi incertae sedis</taxon>
        <taxon>Mucoromycota</taxon>
        <taxon>Mucoromycotina</taxon>
        <taxon>Mucoromycetes</taxon>
        <taxon>Mucorales</taxon>
        <taxon>Cunninghamellaceae</taxon>
        <taxon>Absidia</taxon>
    </lineage>
</organism>